<name>A0A9D1P138_9FIRM</name>
<dbReference type="InterPro" id="IPR053138">
    <property type="entry name" value="N-alpha-Ac-DABA_deacetylase"/>
</dbReference>
<dbReference type="InterPro" id="IPR055438">
    <property type="entry name" value="AstE_AspA_cat"/>
</dbReference>
<gene>
    <name evidence="7" type="ORF">IAB71_01945</name>
</gene>
<reference evidence="7" key="2">
    <citation type="journal article" date="2021" name="PeerJ">
        <title>Extensive microbial diversity within the chicken gut microbiome revealed by metagenomics and culture.</title>
        <authorList>
            <person name="Gilroy R."/>
            <person name="Ravi A."/>
            <person name="Getino M."/>
            <person name="Pursley I."/>
            <person name="Horton D.L."/>
            <person name="Alikhan N.F."/>
            <person name="Baker D."/>
            <person name="Gharbi K."/>
            <person name="Hall N."/>
            <person name="Watson M."/>
            <person name="Adriaenssens E.M."/>
            <person name="Foster-Nyarko E."/>
            <person name="Jarju S."/>
            <person name="Secka A."/>
            <person name="Antonio M."/>
            <person name="Oren A."/>
            <person name="Chaudhuri R.R."/>
            <person name="La Ragione R."/>
            <person name="Hildebrand F."/>
            <person name="Pallen M.J."/>
        </authorList>
    </citation>
    <scope>NUCLEOTIDE SEQUENCE</scope>
    <source>
        <strain evidence="7">CHK188-20938</strain>
    </source>
</reference>
<keyword evidence="4" id="KW-0862">Zinc</keyword>
<evidence type="ECO:0000313" key="8">
    <source>
        <dbReference type="Proteomes" id="UP000824169"/>
    </source>
</evidence>
<dbReference type="EMBL" id="DVOO01000007">
    <property type="protein sequence ID" value="HIV24540.1"/>
    <property type="molecule type" value="Genomic_DNA"/>
</dbReference>
<evidence type="ECO:0000256" key="2">
    <source>
        <dbReference type="ARBA" id="ARBA00022723"/>
    </source>
</evidence>
<dbReference type="GO" id="GO:0046872">
    <property type="term" value="F:metal ion binding"/>
    <property type="evidence" value="ECO:0007669"/>
    <property type="project" value="UniProtKB-KW"/>
</dbReference>
<feature type="domain" description="Succinylglutamate desuccinylase/Aspartoacylase catalytic" evidence="6">
    <location>
        <begin position="47"/>
        <end position="234"/>
    </location>
</feature>
<comment type="cofactor">
    <cofactor evidence="1">
        <name>Zn(2+)</name>
        <dbReference type="ChEBI" id="CHEBI:29105"/>
    </cofactor>
</comment>
<evidence type="ECO:0000256" key="4">
    <source>
        <dbReference type="ARBA" id="ARBA00022833"/>
    </source>
</evidence>
<evidence type="ECO:0000256" key="3">
    <source>
        <dbReference type="ARBA" id="ARBA00022801"/>
    </source>
</evidence>
<evidence type="ECO:0000313" key="7">
    <source>
        <dbReference type="EMBL" id="HIV24540.1"/>
    </source>
</evidence>
<dbReference type="GO" id="GO:0008757">
    <property type="term" value="F:S-adenosylmethionine-dependent methyltransferase activity"/>
    <property type="evidence" value="ECO:0007669"/>
    <property type="project" value="InterPro"/>
</dbReference>
<reference evidence="7" key="1">
    <citation type="submission" date="2020-10" db="EMBL/GenBank/DDBJ databases">
        <authorList>
            <person name="Gilroy R."/>
        </authorList>
    </citation>
    <scope>NUCLEOTIDE SEQUENCE</scope>
    <source>
        <strain evidence="7">CHK188-20938</strain>
    </source>
</reference>
<dbReference type="PANTHER" id="PTHR37326">
    <property type="entry name" value="BLL3975 PROTEIN"/>
    <property type="match status" value="1"/>
</dbReference>
<accession>A0A9D1P138</accession>
<proteinExistence type="predicted"/>
<comment type="caution">
    <text evidence="7">The sequence shown here is derived from an EMBL/GenBank/DDBJ whole genome shotgun (WGS) entry which is preliminary data.</text>
</comment>
<dbReference type="Proteomes" id="UP000824169">
    <property type="component" value="Unassembled WGS sequence"/>
</dbReference>
<evidence type="ECO:0000259" key="6">
    <source>
        <dbReference type="Pfam" id="PF24827"/>
    </source>
</evidence>
<dbReference type="GO" id="GO:0016788">
    <property type="term" value="F:hydrolase activity, acting on ester bonds"/>
    <property type="evidence" value="ECO:0007669"/>
    <property type="project" value="InterPro"/>
</dbReference>
<sequence>MTEGYRKYETAEICLKEIKAGEKKSGMLELSGGEFSVPATVIQGTAPGKTVLITAGIHAAEYVGIQAAVELAAELEPERVKGRILLVKAVNRADFERRSGSVSREDGKNLNREFPGRADGTVMERLARAVVDTLHREADYYIDLHSGDDYEELTPYIYYAGKADPQVTEISRQMARQADVPYMVRSDVGAGGSYNYAASCGIPSVLLERGSMGGWTMEEVQSTKKDVRSILDYLDIYPAGHIPRTHYPLDVTEVQYQAASCFGLWYPEKRPGDLFGRGELLGVTRDYEGNVLEESLAEESGVILYQTGSLQVCGNGPMIAYGKIDYRSDDRKEQIAGYWTRRSEDFLAQRREELHSPLAGRFLDILRRNLPAGRKLKILDVGCGTGFFSILLAREGHEVTGIDLTSGMIRGAEILAGEELTGEERERCRFLVMDAEKPDFDEGIFDAVVSRNLTWTLPDAAAAYREWCRVLKEDGVLLNFDADYGKEDCRDSRGLPGNHAHHRLGAGMLEECERMKRQLAITSCSRPGWDLEALEAAGMKSFQIALEIGKEIYLEKDQFYNPTPLFLIKARKK</sequence>
<dbReference type="SUPFAM" id="SSF53335">
    <property type="entry name" value="S-adenosyl-L-methionine-dependent methyltransferases"/>
    <property type="match status" value="1"/>
</dbReference>
<dbReference type="InterPro" id="IPR013216">
    <property type="entry name" value="Methyltransf_11"/>
</dbReference>
<evidence type="ECO:0000259" key="5">
    <source>
        <dbReference type="Pfam" id="PF08241"/>
    </source>
</evidence>
<dbReference type="Pfam" id="PF08241">
    <property type="entry name" value="Methyltransf_11"/>
    <property type="match status" value="1"/>
</dbReference>
<dbReference type="PANTHER" id="PTHR37326:SF1">
    <property type="entry name" value="BLL3975 PROTEIN"/>
    <property type="match status" value="1"/>
</dbReference>
<dbReference type="SUPFAM" id="SSF53187">
    <property type="entry name" value="Zn-dependent exopeptidases"/>
    <property type="match status" value="1"/>
</dbReference>
<protein>
    <submittedName>
        <fullName evidence="7">Succinylglutamate desuccinylase/aspartoacylase family protein</fullName>
    </submittedName>
</protein>
<dbReference type="AlphaFoldDB" id="A0A9D1P138"/>
<organism evidence="7 8">
    <name type="scientific">Candidatus Scatomonas pullistercoris</name>
    <dbReference type="NCBI Taxonomy" id="2840920"/>
    <lineage>
        <taxon>Bacteria</taxon>
        <taxon>Bacillati</taxon>
        <taxon>Bacillota</taxon>
        <taxon>Clostridia</taxon>
        <taxon>Lachnospirales</taxon>
        <taxon>Lachnospiraceae</taxon>
        <taxon>Lachnospiraceae incertae sedis</taxon>
        <taxon>Candidatus Scatomonas</taxon>
    </lineage>
</organism>
<dbReference type="CDD" id="cd06254">
    <property type="entry name" value="M14_ASTE_ASPA-like"/>
    <property type="match status" value="1"/>
</dbReference>
<keyword evidence="3" id="KW-0378">Hydrolase</keyword>
<dbReference type="InterPro" id="IPR029063">
    <property type="entry name" value="SAM-dependent_MTases_sf"/>
</dbReference>
<dbReference type="Pfam" id="PF24827">
    <property type="entry name" value="AstE_AspA_cat"/>
    <property type="match status" value="1"/>
</dbReference>
<dbReference type="Gene3D" id="3.40.50.150">
    <property type="entry name" value="Vaccinia Virus protein VP39"/>
    <property type="match status" value="1"/>
</dbReference>
<evidence type="ECO:0000256" key="1">
    <source>
        <dbReference type="ARBA" id="ARBA00001947"/>
    </source>
</evidence>
<dbReference type="CDD" id="cd02440">
    <property type="entry name" value="AdoMet_MTases"/>
    <property type="match status" value="1"/>
</dbReference>
<keyword evidence="2" id="KW-0479">Metal-binding</keyword>
<dbReference type="Gene3D" id="3.40.630.10">
    <property type="entry name" value="Zn peptidases"/>
    <property type="match status" value="1"/>
</dbReference>
<feature type="domain" description="Methyltransferase type 11" evidence="5">
    <location>
        <begin position="379"/>
        <end position="478"/>
    </location>
</feature>